<dbReference type="EMBL" id="VTFT01000001">
    <property type="protein sequence ID" value="TYT26132.1"/>
    <property type="molecule type" value="Genomic_DNA"/>
</dbReference>
<sequence length="751" mass="78503">MPTTREKRRALLDELSTSGNPALRDEAKQLEELYHAREMAGVSSDIYDAVVGTGSPEAGWSRGSEDMALLRRAVPGANLTDDVWRELLRPKDSGFRAEIYVPDPAILGPGYKPVLVFKGSAGEVLDADGSRRDTTTEDFLGNNFPQSVGLQTDYYDRAMRVATVLKRAGLDFDIAGHSLAGGKSAAASAVTGMSAVTFNAAGLHPETARRFAAENGGLPLYDTARSVTAWHVQGDLLNDGVQGDLADMGARQRLRLAGVMSDTASVLRNVPEARQVLEQALLAGIPESSHPSIHAFLDRLERGNAAELIRDLPQAAGERKPPLVAMTEHERELVRREDAASLGELHRLAGPLLTVVAAAARGADAGRAMGEIPAAGGKLADRGLEVAGDGAAGTLSLAGTFSGHAYRVAGITVEHGTQALGEAAAQWHETKAQAGAFAWRANGWLQERGDSAAAAGTRLLGSIVGTVSAEGQRGLEARADAFESRGALARERGHAQAAEAMARGQVSATGLRLAADAVGDAIGDRIERSGAAMREQLVRVGERVEDRLDATGDGIRGVTGRAPAAGAALGGTTGMLVGTVVTYRPGDPFTAIDVASSVRLRQELGPGVREALERHGMASAVIPSLDSEIARREQAARALLQARAAASHTEETGGRDPLAPMPMPMPPARRPLLPGEAGQALDQFLGALKSGDAAAISETSKRLMDTRAAQAWLAGGHARLDAAPTRAPTATRPELVADPVNMQPPAATLAR</sequence>
<dbReference type="AlphaFoldDB" id="A0A5D4XT17"/>
<evidence type="ECO:0000313" key="2">
    <source>
        <dbReference type="EMBL" id="TYT26132.1"/>
    </source>
</evidence>
<organism evidence="2 3">
    <name type="scientific">Luteimonas viscosa</name>
    <dbReference type="NCBI Taxonomy" id="1132694"/>
    <lineage>
        <taxon>Bacteria</taxon>
        <taxon>Pseudomonadati</taxon>
        <taxon>Pseudomonadota</taxon>
        <taxon>Gammaproteobacteria</taxon>
        <taxon>Lysobacterales</taxon>
        <taxon>Lysobacteraceae</taxon>
        <taxon>Luteimonas</taxon>
    </lineage>
</organism>
<keyword evidence="3" id="KW-1185">Reference proteome</keyword>
<comment type="caution">
    <text evidence="2">The sequence shown here is derived from an EMBL/GenBank/DDBJ whole genome shotgun (WGS) entry which is preliminary data.</text>
</comment>
<dbReference type="OrthoDB" id="9807902at2"/>
<evidence type="ECO:0000256" key="1">
    <source>
        <dbReference type="SAM" id="MobiDB-lite"/>
    </source>
</evidence>
<accession>A0A5D4XT17</accession>
<feature type="region of interest" description="Disordered" evidence="1">
    <location>
        <begin position="720"/>
        <end position="751"/>
    </location>
</feature>
<dbReference type="Proteomes" id="UP000324973">
    <property type="component" value="Unassembled WGS sequence"/>
</dbReference>
<proteinExistence type="predicted"/>
<evidence type="ECO:0000313" key="3">
    <source>
        <dbReference type="Proteomes" id="UP000324973"/>
    </source>
</evidence>
<feature type="compositionally biased region" description="Low complexity" evidence="1">
    <location>
        <begin position="721"/>
        <end position="733"/>
    </location>
</feature>
<reference evidence="2 3" key="1">
    <citation type="submission" date="2019-08" db="EMBL/GenBank/DDBJ databases">
        <title>Luteimonas viscosus sp. nov., isolated from soil of a sunflower field.</title>
        <authorList>
            <person name="Jianli Z."/>
            <person name="Ying Z."/>
        </authorList>
    </citation>
    <scope>NUCLEOTIDE SEQUENCE [LARGE SCALE GENOMIC DNA]</scope>
    <source>
        <strain evidence="2 3">XBU10</strain>
    </source>
</reference>
<dbReference type="RefSeq" id="WP_149102682.1">
    <property type="nucleotide sequence ID" value="NZ_VTFT01000001.1"/>
</dbReference>
<gene>
    <name evidence="2" type="ORF">FZO89_07585</name>
</gene>
<protein>
    <submittedName>
        <fullName evidence="2">Phospholipase</fullName>
    </submittedName>
</protein>
<dbReference type="Pfam" id="PF26363">
    <property type="entry name" value="Phospholipase-like"/>
    <property type="match status" value="1"/>
</dbReference>
<name>A0A5D4XT17_9GAMM</name>